<reference evidence="3" key="1">
    <citation type="submission" date="2016-10" db="EMBL/GenBank/DDBJ databases">
        <authorList>
            <person name="Varghese N."/>
            <person name="Submissions S."/>
        </authorList>
    </citation>
    <scope>NUCLEOTIDE SEQUENCE [LARGE SCALE GENOMIC DNA]</scope>
    <source>
        <strain evidence="3">DSM 15719</strain>
    </source>
</reference>
<proteinExistence type="predicted"/>
<dbReference type="RefSeq" id="WP_074720727.1">
    <property type="nucleotide sequence ID" value="NZ_CBCRVS010000002.1"/>
</dbReference>
<feature type="signal peptide" evidence="1">
    <location>
        <begin position="1"/>
        <end position="19"/>
    </location>
</feature>
<accession>A0A1H9DD14</accession>
<keyword evidence="1" id="KW-0732">Signal</keyword>
<dbReference type="Proteomes" id="UP000183658">
    <property type="component" value="Unassembled WGS sequence"/>
</dbReference>
<feature type="chain" id="PRO_5010371135" description="Beta-lactamase-inhibitor-like PepSY-like domain-containing protein" evidence="1">
    <location>
        <begin position="20"/>
        <end position="98"/>
    </location>
</feature>
<evidence type="ECO:0008006" key="4">
    <source>
        <dbReference type="Google" id="ProtNLM"/>
    </source>
</evidence>
<keyword evidence="3" id="KW-1185">Reference proteome</keyword>
<dbReference type="OrthoDB" id="1099258at2"/>
<dbReference type="AlphaFoldDB" id="A0A1H9DD14"/>
<evidence type="ECO:0000256" key="1">
    <source>
        <dbReference type="SAM" id="SignalP"/>
    </source>
</evidence>
<dbReference type="Gene3D" id="3.10.450.360">
    <property type="match status" value="1"/>
</dbReference>
<sequence>MKKLVLSAAVLLGSLSTFAAIEPIQNSVEKVITTADEFTEIKIEELPSAVTTALKTAYPEAVINKAYVNENKEYKLDVTMGDKQGSVFADENGKWIQK</sequence>
<evidence type="ECO:0000313" key="3">
    <source>
        <dbReference type="Proteomes" id="UP000183658"/>
    </source>
</evidence>
<name>A0A1H9DD14_FLAFI</name>
<dbReference type="SUPFAM" id="SSF160574">
    <property type="entry name" value="BT0923-like"/>
    <property type="match status" value="1"/>
</dbReference>
<evidence type="ECO:0000313" key="2">
    <source>
        <dbReference type="EMBL" id="SEQ11207.1"/>
    </source>
</evidence>
<gene>
    <name evidence="2" type="ORF">SAMN05444355_101444</name>
</gene>
<organism evidence="2 3">
    <name type="scientific">Flavobacterium frigoris</name>
    <dbReference type="NCBI Taxonomy" id="229204"/>
    <lineage>
        <taxon>Bacteria</taxon>
        <taxon>Pseudomonadati</taxon>
        <taxon>Bacteroidota</taxon>
        <taxon>Flavobacteriia</taxon>
        <taxon>Flavobacteriales</taxon>
        <taxon>Flavobacteriaceae</taxon>
        <taxon>Flavobacterium</taxon>
    </lineage>
</organism>
<dbReference type="EMBL" id="FOFZ01000001">
    <property type="protein sequence ID" value="SEQ11207.1"/>
    <property type="molecule type" value="Genomic_DNA"/>
</dbReference>
<protein>
    <recommendedName>
        <fullName evidence="4">Beta-lactamase-inhibitor-like PepSY-like domain-containing protein</fullName>
    </recommendedName>
</protein>